<dbReference type="AlphaFoldDB" id="A0A0F7PWP3"/>
<evidence type="ECO:0008006" key="4">
    <source>
        <dbReference type="Google" id="ProtNLM"/>
    </source>
</evidence>
<dbReference type="EMBL" id="CP011405">
    <property type="protein sequence ID" value="AKI05438.1"/>
    <property type="molecule type" value="Genomic_DNA"/>
</dbReference>
<dbReference type="InterPro" id="IPR002514">
    <property type="entry name" value="Transposase_8"/>
</dbReference>
<name>A0A0F7PWP3_9LACO</name>
<accession>A0A0F7PWP3</accession>
<dbReference type="GO" id="GO:0006313">
    <property type="term" value="P:DNA transposition"/>
    <property type="evidence" value="ECO:0007669"/>
    <property type="project" value="InterPro"/>
</dbReference>
<feature type="compositionally biased region" description="Basic and acidic residues" evidence="1">
    <location>
        <begin position="68"/>
        <end position="80"/>
    </location>
</feature>
<geneLocation type="plasmid" evidence="2 3">
    <name>pR2</name>
</geneLocation>
<evidence type="ECO:0000313" key="2">
    <source>
        <dbReference type="EMBL" id="AKI05438.1"/>
    </source>
</evidence>
<keyword evidence="2" id="KW-0614">Plasmid</keyword>
<dbReference type="GO" id="GO:0004803">
    <property type="term" value="F:transposase activity"/>
    <property type="evidence" value="ECO:0007669"/>
    <property type="project" value="InterPro"/>
</dbReference>
<dbReference type="Gene3D" id="1.10.10.60">
    <property type="entry name" value="Homeodomain-like"/>
    <property type="match status" value="1"/>
</dbReference>
<dbReference type="SUPFAM" id="SSF46689">
    <property type="entry name" value="Homeodomain-like"/>
    <property type="match status" value="1"/>
</dbReference>
<evidence type="ECO:0000256" key="1">
    <source>
        <dbReference type="SAM" id="MobiDB-lite"/>
    </source>
</evidence>
<feature type="region of interest" description="Disordered" evidence="1">
    <location>
        <begin position="58"/>
        <end position="80"/>
    </location>
</feature>
<dbReference type="Pfam" id="PF01527">
    <property type="entry name" value="HTH_Tnp_1"/>
    <property type="match status" value="1"/>
</dbReference>
<reference evidence="2 3" key="1">
    <citation type="submission" date="2015-04" db="EMBL/GenBank/DDBJ databases">
        <title>Complete genome sequence of Lactobacillus salivarius Ren, a probiotic strain with antitumor activity.</title>
        <authorList>
            <person name="Sun E."/>
            <person name="Zhao L."/>
            <person name="Liu S."/>
            <person name="Zhang M."/>
            <person name="Guo H."/>
            <person name="Ren F."/>
        </authorList>
    </citation>
    <scope>NUCLEOTIDE SEQUENCE [LARGE SCALE GENOMIC DNA]</scope>
    <source>
        <strain evidence="2 3">Ren</strain>
        <plasmid evidence="2 3">pR2</plasmid>
    </source>
</reference>
<evidence type="ECO:0000313" key="3">
    <source>
        <dbReference type="Proteomes" id="UP000035027"/>
    </source>
</evidence>
<protein>
    <recommendedName>
        <fullName evidence="4">Transposase</fullName>
    </recommendedName>
</protein>
<gene>
    <name evidence="2" type="ORF">LsR_01947</name>
</gene>
<dbReference type="PATRIC" id="fig|1194971.3.peg.1910"/>
<sequence>MEDQIMTKHSYDKEFKEQAVQYYLDNKDHMTMNEISKNLGIGASTLHKWIKLFTETGEFGRGSGNFASDKDKERSKYGRL</sequence>
<dbReference type="Proteomes" id="UP000035027">
    <property type="component" value="Plasmid pR2"/>
</dbReference>
<dbReference type="GO" id="GO:0003677">
    <property type="term" value="F:DNA binding"/>
    <property type="evidence" value="ECO:0007669"/>
    <property type="project" value="InterPro"/>
</dbReference>
<dbReference type="InterPro" id="IPR009057">
    <property type="entry name" value="Homeodomain-like_sf"/>
</dbReference>
<organism evidence="2 3">
    <name type="scientific">Ligilactobacillus salivarius str. Ren</name>
    <dbReference type="NCBI Taxonomy" id="1194971"/>
    <lineage>
        <taxon>Bacteria</taxon>
        <taxon>Bacillati</taxon>
        <taxon>Bacillota</taxon>
        <taxon>Bacilli</taxon>
        <taxon>Lactobacillales</taxon>
        <taxon>Lactobacillaceae</taxon>
        <taxon>Ligilactobacillus</taxon>
    </lineage>
</organism>
<proteinExistence type="predicted"/>